<dbReference type="EMBL" id="KT246842">
    <property type="protein sequence ID" value="ALL40933.1"/>
    <property type="molecule type" value="mRNA"/>
</dbReference>
<sequence>MEALGDLSGSIRIYKPRTILVHIQPANRSPITKPSKVIDPLHLESGPQRSVWLSLFSIPEFTIRMKGLVDRLCPLDLQLVILVDHLQVPKHTDPPPVSRP</sequence>
<name>A0A0S1MJ95_PHAPC</name>
<protein>
    <submittedName>
        <fullName evidence="1">Uncharacterized protein</fullName>
    </submittedName>
</protein>
<dbReference type="AlphaFoldDB" id="A0A0S1MJ95"/>
<proteinExistence type="evidence at transcript level"/>
<reference evidence="1" key="1">
    <citation type="submission" date="2015-07" db="EMBL/GenBank/DDBJ databases">
        <title>Elucidating the P. pachyrhizi secretome and potential effectors.</title>
        <authorList>
            <person name="de Carvalho M.C.C.G."/>
            <person name="Nascimento L.C."/>
            <person name="Darben L.M."/>
            <person name="Polizel-Podanosqui A.M."/>
            <person name="Lopes-Caitar V.S."/>
            <person name="Rocha C.S."/>
            <person name="Qi M."/>
            <person name="Carazolle M."/>
            <person name="Kuwahara M.K."/>
            <person name="Pereira G.A.G."/>
            <person name="Abdelnoor R.V."/>
            <person name="Whitham S.A."/>
            <person name="Marcelino-Guimaraes F.C."/>
        </authorList>
    </citation>
    <scope>NUCLEOTIDE SEQUENCE</scope>
</reference>
<evidence type="ECO:0000313" key="1">
    <source>
        <dbReference type="EMBL" id="ALL40933.1"/>
    </source>
</evidence>
<accession>A0A0S1MJ95</accession>
<organism evidence="1">
    <name type="scientific">Phakopsora pachyrhizi</name>
    <name type="common">Asian soybean rust disease fungus</name>
    <dbReference type="NCBI Taxonomy" id="170000"/>
    <lineage>
        <taxon>Eukaryota</taxon>
        <taxon>Fungi</taxon>
        <taxon>Dikarya</taxon>
        <taxon>Basidiomycota</taxon>
        <taxon>Pucciniomycotina</taxon>
        <taxon>Pucciniomycetes</taxon>
        <taxon>Pucciniales</taxon>
        <taxon>Phakopsoraceae</taxon>
        <taxon>Phakopsora</taxon>
    </lineage>
</organism>